<feature type="region of interest" description="Disordered" evidence="1">
    <location>
        <begin position="758"/>
        <end position="785"/>
    </location>
</feature>
<proteinExistence type="predicted"/>
<feature type="region of interest" description="Disordered" evidence="1">
    <location>
        <begin position="273"/>
        <end position="306"/>
    </location>
</feature>
<organism evidence="2 3">
    <name type="scientific">Mesorhabditis spiculigera</name>
    <dbReference type="NCBI Taxonomy" id="96644"/>
    <lineage>
        <taxon>Eukaryota</taxon>
        <taxon>Metazoa</taxon>
        <taxon>Ecdysozoa</taxon>
        <taxon>Nematoda</taxon>
        <taxon>Chromadorea</taxon>
        <taxon>Rhabditida</taxon>
        <taxon>Rhabditina</taxon>
        <taxon>Rhabditomorpha</taxon>
        <taxon>Rhabditoidea</taxon>
        <taxon>Rhabditidae</taxon>
        <taxon>Mesorhabditinae</taxon>
        <taxon>Mesorhabditis</taxon>
    </lineage>
</organism>
<comment type="caution">
    <text evidence="2">The sequence shown here is derived from an EMBL/GenBank/DDBJ whole genome shotgun (WGS) entry which is preliminary data.</text>
</comment>
<feature type="region of interest" description="Disordered" evidence="1">
    <location>
        <begin position="116"/>
        <end position="202"/>
    </location>
</feature>
<keyword evidence="3" id="KW-1185">Reference proteome</keyword>
<feature type="compositionally biased region" description="Basic and acidic residues" evidence="1">
    <location>
        <begin position="758"/>
        <end position="771"/>
    </location>
</feature>
<feature type="non-terminal residue" evidence="2">
    <location>
        <position position="1"/>
    </location>
</feature>
<sequence length="871" mass="98378">MILGLLLFGGVTLAQLLPPKLPTDDLIDLPDSIELHRERLSKQNLRAPHNSERNRHTRPGGLELMNGQKHHVGSDESDSEEFAPRHSGHPGASRNHRLDVLISVFGVGGGASAEELDHGNDPLLERLQGRPWGQPKNGGRRPKVQHHENAHETNFEDERLESEPGHTQQRPRQHGTGTFHPHPAMGPVGRGRRRPLGPVGGSSKMVEMGPHFSDFSPPILVPDHPEVDPAPWPMEPQRRQILRTPANDHDLSLQVGEKRMPAKHNAPGLETIVSSEEFPEIPRAKRQVSDEPDEGEEEDDTQEVLERSNKLRPLRVPLHRGPIQTVKPPFEPMPTILLPSVQKHDDHKLPLIGQNPLPHAKSSPKPATTTQYPPVHVQLKPGQQIEMVDEPLSISPEDVKKPHHPQGKPDHKPITRGGFQPASQIEKPQIRLPNDKPLFKQWSAWKDAGSCTAKCGMCGWKRQERECPHSIFCEGPKHRYVPCGSNVCDEDTPIGGLNGCCTGFRPMMVEEEEPFRNPKSHLEIEIEIEIRRRKHQVLRCGAINQTEHQEYEGKQHKVGLQKRPTGWESNSHESSSSEEERGHRQPHKHHDYGVTLIARRPHPRSKPTSEPAPIRWRPVHGQGKPGVHEAVDEPISISPPEKHDRHHHVPPMRHTNPNIDNAVSGMPLTKIDEVLRIEVPKTLTLEREIHEVHGAGRTLLGIQKQNLKLHNNHHLRSLHPDEPEEFEVYGDSQNLINRNYKMGPVGGAEFDDHPIYGQQKEKKRESQRVSLEDFEIEDNDDEEEDCDIEDDFDTSVEDSSEFAKGAWSNYLRPGRPARPPLRDYYDVPLTHSTGQNRQPRSSNFQPDYDDLDDKNFEGKLCAGKKHSVSGC</sequence>
<feature type="region of interest" description="Disordered" evidence="1">
    <location>
        <begin position="395"/>
        <end position="416"/>
    </location>
</feature>
<feature type="compositionally biased region" description="Acidic residues" evidence="1">
    <location>
        <begin position="772"/>
        <end position="785"/>
    </location>
</feature>
<dbReference type="Proteomes" id="UP001177023">
    <property type="component" value="Unassembled WGS sequence"/>
</dbReference>
<feature type="compositionally biased region" description="Basic and acidic residues" evidence="1">
    <location>
        <begin position="116"/>
        <end position="128"/>
    </location>
</feature>
<evidence type="ECO:0000256" key="1">
    <source>
        <dbReference type="SAM" id="MobiDB-lite"/>
    </source>
</evidence>
<name>A0AA36D8L7_9BILA</name>
<feature type="compositionally biased region" description="Acidic residues" evidence="1">
    <location>
        <begin position="290"/>
        <end position="303"/>
    </location>
</feature>
<feature type="compositionally biased region" description="Polar residues" evidence="1">
    <location>
        <begin position="830"/>
        <end position="845"/>
    </location>
</feature>
<feature type="region of interest" description="Disordered" evidence="1">
    <location>
        <begin position="809"/>
        <end position="856"/>
    </location>
</feature>
<evidence type="ECO:0000313" key="3">
    <source>
        <dbReference type="Proteomes" id="UP001177023"/>
    </source>
</evidence>
<feature type="region of interest" description="Disordered" evidence="1">
    <location>
        <begin position="40"/>
        <end position="95"/>
    </location>
</feature>
<dbReference type="EMBL" id="CATQJA010002663">
    <property type="protein sequence ID" value="CAJ0581772.1"/>
    <property type="molecule type" value="Genomic_DNA"/>
</dbReference>
<feature type="compositionally biased region" description="Basic and acidic residues" evidence="1">
    <location>
        <begin position="280"/>
        <end position="289"/>
    </location>
</feature>
<gene>
    <name evidence="2" type="ORF">MSPICULIGERA_LOCUS19926</name>
</gene>
<dbReference type="InterPro" id="IPR000884">
    <property type="entry name" value="TSP1_rpt"/>
</dbReference>
<reference evidence="2" key="1">
    <citation type="submission" date="2023-06" db="EMBL/GenBank/DDBJ databases">
        <authorList>
            <person name="Delattre M."/>
        </authorList>
    </citation>
    <scope>NUCLEOTIDE SEQUENCE</scope>
    <source>
        <strain evidence="2">AF72</strain>
    </source>
</reference>
<feature type="region of interest" description="Disordered" evidence="1">
    <location>
        <begin position="549"/>
        <end position="627"/>
    </location>
</feature>
<protein>
    <submittedName>
        <fullName evidence="2">Uncharacterized protein</fullName>
    </submittedName>
</protein>
<dbReference type="AlphaFoldDB" id="A0AA36D8L7"/>
<feature type="compositionally biased region" description="Basic and acidic residues" evidence="1">
    <location>
        <begin position="145"/>
        <end position="164"/>
    </location>
</feature>
<dbReference type="PROSITE" id="PS50092">
    <property type="entry name" value="TSP1"/>
    <property type="match status" value="1"/>
</dbReference>
<evidence type="ECO:0000313" key="2">
    <source>
        <dbReference type="EMBL" id="CAJ0581772.1"/>
    </source>
</evidence>
<accession>A0AA36D8L7</accession>